<evidence type="ECO:0000313" key="1">
    <source>
        <dbReference type="Proteomes" id="UP000504603"/>
    </source>
</evidence>
<accession>A0A6J1CU72</accession>
<dbReference type="Proteomes" id="UP000504603">
    <property type="component" value="Unplaced"/>
</dbReference>
<proteinExistence type="predicted"/>
<name>A0A6J1CU72_MOMCH</name>
<organism evidence="1 2">
    <name type="scientific">Momordica charantia</name>
    <name type="common">Bitter gourd</name>
    <name type="synonym">Balsam pear</name>
    <dbReference type="NCBI Taxonomy" id="3673"/>
    <lineage>
        <taxon>Eukaryota</taxon>
        <taxon>Viridiplantae</taxon>
        <taxon>Streptophyta</taxon>
        <taxon>Embryophyta</taxon>
        <taxon>Tracheophyta</taxon>
        <taxon>Spermatophyta</taxon>
        <taxon>Magnoliopsida</taxon>
        <taxon>eudicotyledons</taxon>
        <taxon>Gunneridae</taxon>
        <taxon>Pentapetalae</taxon>
        <taxon>rosids</taxon>
        <taxon>fabids</taxon>
        <taxon>Cucurbitales</taxon>
        <taxon>Cucurbitaceae</taxon>
        <taxon>Momordiceae</taxon>
        <taxon>Momordica</taxon>
    </lineage>
</organism>
<dbReference type="GeneID" id="111014268"/>
<reference evidence="2" key="1">
    <citation type="submission" date="2025-08" db="UniProtKB">
        <authorList>
            <consortium name="RefSeq"/>
        </authorList>
    </citation>
    <scope>IDENTIFICATION</scope>
    <source>
        <strain evidence="2">OHB3-1</strain>
    </source>
</reference>
<sequence length="128" mass="13915">MTGCHSLSPPAWPGPIYSIPHSHSLLLLQSLPSTSAPAASALLMVRCDFANPRSFPVKESAAQNWKKPSRLVGEKVEVRSLEDTAFLALGIGALLSCVTTEFVMCHDACCFWFTTEEDAEEDFISEIG</sequence>
<dbReference type="RefSeq" id="XP_022144627.1">
    <property type="nucleotide sequence ID" value="XM_022288935.1"/>
</dbReference>
<protein>
    <submittedName>
        <fullName evidence="2">Uncharacterized protein LOC111014268</fullName>
    </submittedName>
</protein>
<keyword evidence="1" id="KW-1185">Reference proteome</keyword>
<evidence type="ECO:0000313" key="2">
    <source>
        <dbReference type="RefSeq" id="XP_022144627.1"/>
    </source>
</evidence>
<dbReference type="AlphaFoldDB" id="A0A6J1CU72"/>
<dbReference type="KEGG" id="mcha:111014268"/>
<gene>
    <name evidence="2" type="primary">LOC111014268</name>
</gene>